<feature type="transmembrane region" description="Helical" evidence="1">
    <location>
        <begin position="46"/>
        <end position="67"/>
    </location>
</feature>
<protein>
    <submittedName>
        <fullName evidence="2">Uncharacterized protein</fullName>
    </submittedName>
</protein>
<accession>A0A4Z1KD61</accession>
<gene>
    <name evidence="2" type="ORF">BPOR_0670g00030</name>
</gene>
<keyword evidence="1" id="KW-1133">Transmembrane helix</keyword>
<feature type="transmembrane region" description="Helical" evidence="1">
    <location>
        <begin position="6"/>
        <end position="26"/>
    </location>
</feature>
<dbReference type="PANTHER" id="PTHR38848:SF3">
    <property type="entry name" value="G-PROTEIN COUPLED RECEPTORS FAMILY 3 PROFILE DOMAIN-CONTAINING PROTEIN"/>
    <property type="match status" value="1"/>
</dbReference>
<keyword evidence="3" id="KW-1185">Reference proteome</keyword>
<evidence type="ECO:0000313" key="2">
    <source>
        <dbReference type="EMBL" id="TGO83288.1"/>
    </source>
</evidence>
<evidence type="ECO:0000313" key="3">
    <source>
        <dbReference type="Proteomes" id="UP000297280"/>
    </source>
</evidence>
<dbReference type="EMBL" id="PQXO01000669">
    <property type="protein sequence ID" value="TGO83288.1"/>
    <property type="molecule type" value="Genomic_DNA"/>
</dbReference>
<dbReference type="PANTHER" id="PTHR38848">
    <property type="entry name" value="G-PROTEIN COUPLED RECEPTORS FAMILY 3 PROFILE DOMAIN-CONTAINING PROTEIN"/>
    <property type="match status" value="1"/>
</dbReference>
<sequence>MQLVAFKMYRIGLDTLSFVGLIYYFLVERVYIIRRSSKSRIKDPLYLFNSIGMLIPYCIVIALNFVFPRSIPENMGFPNRDHLFMSTNGMNGGNPDDYRYARDAIDLPTVTTTVTAGVGVGVVETIDGEEEGKNRGLGNGNAEMGIRKPKMAIVVERDHVREVVETGIRIVNDRDHDRLILTLPRSISGGGGSIGIEIREREKEKGAGKIGEEDDMDISF</sequence>
<dbReference type="Proteomes" id="UP000297280">
    <property type="component" value="Unassembled WGS sequence"/>
</dbReference>
<reference evidence="2 3" key="1">
    <citation type="submission" date="2017-12" db="EMBL/GenBank/DDBJ databases">
        <title>Comparative genomics of Botrytis spp.</title>
        <authorList>
            <person name="Valero-Jimenez C.A."/>
            <person name="Tapia P."/>
            <person name="Veloso J."/>
            <person name="Silva-Moreno E."/>
            <person name="Staats M."/>
            <person name="Valdes J.H."/>
            <person name="Van Kan J.A.L."/>
        </authorList>
    </citation>
    <scope>NUCLEOTIDE SEQUENCE [LARGE SCALE GENOMIC DNA]</scope>
    <source>
        <strain evidence="2 3">MUCL3349</strain>
    </source>
</reference>
<dbReference type="AlphaFoldDB" id="A0A4Z1KD61"/>
<keyword evidence="1" id="KW-0472">Membrane</keyword>
<proteinExistence type="predicted"/>
<name>A0A4Z1KD61_9HELO</name>
<keyword evidence="1" id="KW-0812">Transmembrane</keyword>
<organism evidence="2 3">
    <name type="scientific">Botrytis porri</name>
    <dbReference type="NCBI Taxonomy" id="87229"/>
    <lineage>
        <taxon>Eukaryota</taxon>
        <taxon>Fungi</taxon>
        <taxon>Dikarya</taxon>
        <taxon>Ascomycota</taxon>
        <taxon>Pezizomycotina</taxon>
        <taxon>Leotiomycetes</taxon>
        <taxon>Helotiales</taxon>
        <taxon>Sclerotiniaceae</taxon>
        <taxon>Botrytis</taxon>
    </lineage>
</organism>
<comment type="caution">
    <text evidence="2">The sequence shown here is derived from an EMBL/GenBank/DDBJ whole genome shotgun (WGS) entry which is preliminary data.</text>
</comment>
<evidence type="ECO:0000256" key="1">
    <source>
        <dbReference type="SAM" id="Phobius"/>
    </source>
</evidence>